<keyword evidence="2" id="KW-1185">Reference proteome</keyword>
<dbReference type="RefSeq" id="WP_132322469.1">
    <property type="nucleotide sequence ID" value="NZ_FWZT01000018.1"/>
</dbReference>
<gene>
    <name evidence="1" type="ORF">SAMN06296036_1186</name>
</gene>
<reference evidence="2" key="1">
    <citation type="submission" date="2017-04" db="EMBL/GenBank/DDBJ databases">
        <authorList>
            <person name="Varghese N."/>
            <person name="Submissions S."/>
        </authorList>
    </citation>
    <scope>NUCLEOTIDE SEQUENCE [LARGE SCALE GENOMIC DNA]</scope>
    <source>
        <strain evidence="2">RKEM611</strain>
    </source>
</reference>
<evidence type="ECO:0000313" key="2">
    <source>
        <dbReference type="Proteomes" id="UP000192907"/>
    </source>
</evidence>
<dbReference type="EMBL" id="FWZT01000018">
    <property type="protein sequence ID" value="SMF56242.1"/>
    <property type="molecule type" value="Genomic_DNA"/>
</dbReference>
<dbReference type="AlphaFoldDB" id="A0A1Y6CC05"/>
<accession>A0A1Y6CC05</accession>
<protein>
    <submittedName>
        <fullName evidence="1">Uncharacterized protein</fullName>
    </submittedName>
</protein>
<organism evidence="1 2">
    <name type="scientific">Pseudobacteriovorax antillogorgiicola</name>
    <dbReference type="NCBI Taxonomy" id="1513793"/>
    <lineage>
        <taxon>Bacteria</taxon>
        <taxon>Pseudomonadati</taxon>
        <taxon>Bdellovibrionota</taxon>
        <taxon>Oligoflexia</taxon>
        <taxon>Oligoflexales</taxon>
        <taxon>Pseudobacteriovoracaceae</taxon>
        <taxon>Pseudobacteriovorax</taxon>
    </lineage>
</organism>
<dbReference type="Proteomes" id="UP000192907">
    <property type="component" value="Unassembled WGS sequence"/>
</dbReference>
<dbReference type="OrthoDB" id="5312240at2"/>
<dbReference type="PROSITE" id="PS51257">
    <property type="entry name" value="PROKAR_LIPOPROTEIN"/>
    <property type="match status" value="1"/>
</dbReference>
<name>A0A1Y6CC05_9BACT</name>
<proteinExistence type="predicted"/>
<evidence type="ECO:0000313" key="1">
    <source>
        <dbReference type="EMBL" id="SMF56242.1"/>
    </source>
</evidence>
<sequence>MRRCKAAALVSVLTLGQACDREEKVVEVPVEVEPQPWYLAGDLQRNFYGEADELPIVGSNCFYSDRFHGISAVGSGQEEHYVEEVSYDLQLQTRTLSSIETFSSEMISLSESLTLCDEVYPERSREYVGLKVAKEVSQARLWYESNSNEEIKNVILEVLPLVKVDRYERHSDEAKDFVLEDDPDAQVGAQYRKSDMVYNAFYRSNYEGDPTIAFLPHHTAKSINDNVPTPMWEMPFVARHEYGHHVFSAHMFEKLQDKNLGYFEYLERNPFLHTTHAIRRANPQALRDTRLESSLIIGALNEGFSDLFSYYSSNQTLPGIENAPCMTMTRDPASPSMPGAIKSKKWTKEFLDYLFNVESDVEYDFTHDCGEFYLGSPHSLGAVIAHTVDQLLSTSNRVKNSANPSAEKTKLSLAWLDQLNQSLDFSVQGPKLVLSEILSGAALLATESAEPSVATCQVIRESFSGWKDVWNKQESSLKACFLEN</sequence>